<dbReference type="Proteomes" id="UP000234384">
    <property type="component" value="Unassembled WGS sequence"/>
</dbReference>
<name>A0A2I1K553_9LACT</name>
<evidence type="ECO:0000313" key="1">
    <source>
        <dbReference type="EMBL" id="PKY90685.1"/>
    </source>
</evidence>
<dbReference type="AlphaFoldDB" id="A0A2I1K553"/>
<organism evidence="1 2">
    <name type="scientific">Falseniella ignava</name>
    <dbReference type="NCBI Taxonomy" id="137730"/>
    <lineage>
        <taxon>Bacteria</taxon>
        <taxon>Bacillati</taxon>
        <taxon>Bacillota</taxon>
        <taxon>Bacilli</taxon>
        <taxon>Lactobacillales</taxon>
        <taxon>Aerococcaceae</taxon>
        <taxon>Falseniella</taxon>
    </lineage>
</organism>
<protein>
    <submittedName>
        <fullName evidence="1">Uncharacterized protein</fullName>
    </submittedName>
</protein>
<sequence length="63" mass="7498">MKIECKQESHHVSPYALDSIKKFNKKSNKSACKRKQKVVYSIYGNVTVKCFQKLRCKTERFFH</sequence>
<dbReference type="EMBL" id="PKHE01000001">
    <property type="protein sequence ID" value="PKY90685.1"/>
    <property type="molecule type" value="Genomic_DNA"/>
</dbReference>
<evidence type="ECO:0000313" key="2">
    <source>
        <dbReference type="Proteomes" id="UP000234384"/>
    </source>
</evidence>
<gene>
    <name evidence="1" type="ORF">CYJ57_00495</name>
</gene>
<comment type="caution">
    <text evidence="1">The sequence shown here is derived from an EMBL/GenBank/DDBJ whole genome shotgun (WGS) entry which is preliminary data.</text>
</comment>
<proteinExistence type="predicted"/>
<accession>A0A2I1K553</accession>
<reference evidence="1 2" key="1">
    <citation type="submission" date="2017-12" db="EMBL/GenBank/DDBJ databases">
        <title>Phylogenetic diversity of female urinary microbiome.</title>
        <authorList>
            <person name="Thomas-White K."/>
            <person name="Wolfe A.J."/>
        </authorList>
    </citation>
    <scope>NUCLEOTIDE SEQUENCE [LARGE SCALE GENOMIC DNA]</scope>
    <source>
        <strain evidence="1 2">UMB0898</strain>
    </source>
</reference>